<evidence type="ECO:0000259" key="3">
    <source>
        <dbReference type="Pfam" id="PF00534"/>
    </source>
</evidence>
<name>A0ABV1M0D7_9NEIS</name>
<dbReference type="Pfam" id="PF00534">
    <property type="entry name" value="Glycos_transf_1"/>
    <property type="match status" value="1"/>
</dbReference>
<feature type="domain" description="Glycosyltransferase subfamily 4-like N-terminal" evidence="4">
    <location>
        <begin position="15"/>
        <end position="179"/>
    </location>
</feature>
<gene>
    <name evidence="5" type="ORF">ABNW52_03510</name>
</gene>
<dbReference type="Proteomes" id="UP001433638">
    <property type="component" value="Unassembled WGS sequence"/>
</dbReference>
<keyword evidence="1 5" id="KW-0328">Glycosyltransferase</keyword>
<sequence>MKKLAIVRQKYNPAGGAERIVSAILQQLRGRPDIDAYLINRKWQPMEGIKGVSVNPFYLGNVWRDRSFARAAKARWQQDGADLVQSHERIPGCHIYRADDGVHRAWLASRRGVKGPLGMLGMLLNPYHHYMLAAERGMYQSPALKGVICISQMVKNDIVAHYGVAADKCHVILNGIDTAFFNPQDARASRDSLRRELGIPPQAPVLVYVGSGFERKGVAQALQAISQQPEVWLVVVGGDKKLRRYQQLATQLGVAERVRFTGAQSNVRAYYGMADGFILPALYEPFGLVVSEAMACGLPVLVSTRVGAAELVEPGRTGWVTAPQDDAGWRQAVTNWLAARERWPQMGAAGRQRVAGLTEKQMVDGMIALYERWLAGGAA</sequence>
<evidence type="ECO:0000313" key="6">
    <source>
        <dbReference type="Proteomes" id="UP001433638"/>
    </source>
</evidence>
<dbReference type="PANTHER" id="PTHR12526:SF510">
    <property type="entry name" value="D-INOSITOL 3-PHOSPHATE GLYCOSYLTRANSFERASE"/>
    <property type="match status" value="1"/>
</dbReference>
<evidence type="ECO:0000313" key="5">
    <source>
        <dbReference type="EMBL" id="MEQ6289674.1"/>
    </source>
</evidence>
<organism evidence="5 6">
    <name type="scientific">Vogesella oryzagri</name>
    <dbReference type="NCBI Taxonomy" id="3160864"/>
    <lineage>
        <taxon>Bacteria</taxon>
        <taxon>Pseudomonadati</taxon>
        <taxon>Pseudomonadota</taxon>
        <taxon>Betaproteobacteria</taxon>
        <taxon>Neisseriales</taxon>
        <taxon>Chromobacteriaceae</taxon>
        <taxon>Vogesella</taxon>
    </lineage>
</organism>
<dbReference type="EMBL" id="JBEFLD010000002">
    <property type="protein sequence ID" value="MEQ6289674.1"/>
    <property type="molecule type" value="Genomic_DNA"/>
</dbReference>
<dbReference type="RefSeq" id="WP_349584078.1">
    <property type="nucleotide sequence ID" value="NZ_JBEFLD010000002.1"/>
</dbReference>
<evidence type="ECO:0000256" key="1">
    <source>
        <dbReference type="ARBA" id="ARBA00022676"/>
    </source>
</evidence>
<proteinExistence type="predicted"/>
<keyword evidence="2 5" id="KW-0808">Transferase</keyword>
<dbReference type="PANTHER" id="PTHR12526">
    <property type="entry name" value="GLYCOSYLTRANSFERASE"/>
    <property type="match status" value="1"/>
</dbReference>
<dbReference type="Gene3D" id="3.40.50.2000">
    <property type="entry name" value="Glycogen Phosphorylase B"/>
    <property type="match status" value="2"/>
</dbReference>
<dbReference type="InterPro" id="IPR028098">
    <property type="entry name" value="Glyco_trans_4-like_N"/>
</dbReference>
<dbReference type="Pfam" id="PF13439">
    <property type="entry name" value="Glyco_transf_4"/>
    <property type="match status" value="1"/>
</dbReference>
<accession>A0ABV1M0D7</accession>
<reference evidence="5" key="1">
    <citation type="submission" date="2024-06" db="EMBL/GenBank/DDBJ databases">
        <title>Genome sequence of Vogesella sp. MAHUQ-64.</title>
        <authorList>
            <person name="Huq M.A."/>
        </authorList>
    </citation>
    <scope>NUCLEOTIDE SEQUENCE</scope>
    <source>
        <strain evidence="5">MAHUQ-64</strain>
    </source>
</reference>
<feature type="domain" description="Glycosyl transferase family 1" evidence="3">
    <location>
        <begin position="190"/>
        <end position="353"/>
    </location>
</feature>
<keyword evidence="6" id="KW-1185">Reference proteome</keyword>
<dbReference type="CDD" id="cd03801">
    <property type="entry name" value="GT4_PimA-like"/>
    <property type="match status" value="1"/>
</dbReference>
<dbReference type="EC" id="2.4.-.-" evidence="5"/>
<dbReference type="InterPro" id="IPR001296">
    <property type="entry name" value="Glyco_trans_1"/>
</dbReference>
<comment type="caution">
    <text evidence="5">The sequence shown here is derived from an EMBL/GenBank/DDBJ whole genome shotgun (WGS) entry which is preliminary data.</text>
</comment>
<protein>
    <submittedName>
        <fullName evidence="5">Glycosyltransferase family 4 protein</fullName>
        <ecNumber evidence="5">2.4.-.-</ecNumber>
    </submittedName>
</protein>
<evidence type="ECO:0000259" key="4">
    <source>
        <dbReference type="Pfam" id="PF13439"/>
    </source>
</evidence>
<dbReference type="SUPFAM" id="SSF53756">
    <property type="entry name" value="UDP-Glycosyltransferase/glycogen phosphorylase"/>
    <property type="match status" value="1"/>
</dbReference>
<dbReference type="GO" id="GO:0016757">
    <property type="term" value="F:glycosyltransferase activity"/>
    <property type="evidence" value="ECO:0007669"/>
    <property type="project" value="UniProtKB-KW"/>
</dbReference>
<evidence type="ECO:0000256" key="2">
    <source>
        <dbReference type="ARBA" id="ARBA00022679"/>
    </source>
</evidence>